<dbReference type="InterPro" id="IPR019136">
    <property type="entry name" value="TF_IIIC_su-5_HTH"/>
</dbReference>
<dbReference type="PANTHER" id="PTHR13230:SF5">
    <property type="entry name" value="GENERAL TRANSCRIPTION FACTOR 3C POLYPEPTIDE 5"/>
    <property type="match status" value="1"/>
</dbReference>
<feature type="domain" description="Transcription factor IIIC subunit 5 HTH" evidence="1">
    <location>
        <begin position="52"/>
        <end position="145"/>
    </location>
</feature>
<dbReference type="GeneID" id="98141975"/>
<evidence type="ECO:0000313" key="2">
    <source>
        <dbReference type="EMBL" id="KAL2862388.1"/>
    </source>
</evidence>
<name>A0ABR4LCW2_9EURO</name>
<gene>
    <name evidence="2" type="ORF">BJX67DRAFT_297079</name>
</gene>
<dbReference type="InterPro" id="IPR040454">
    <property type="entry name" value="TF_IIIC_Tfc1/Sfc1"/>
</dbReference>
<sequence>MDLLSLHALLGIGRLEQELWPIIDYDFKTNAFCQGNTAIRSHPLCPMSFTQPRQPGTSAAPPLSPLDAPIQPIVHRLQELLQIRPVASAQFLWHKLGSRCNVDDFYRALPYCGYVFQDGPWKGALIRFDVDPRLEAAYRKYQTIYLPINYDPIVFGADGMINLLVGFPAHRAAHRQCHIFDGRTIVAGIRSWQLCDVTDDQLSRVMSTKNLRMAPHPTTGFFFTGTWAKMWEIMSDKLICLRDGCPPRQRRLRETAFDPR</sequence>
<dbReference type="RefSeq" id="XP_070881367.1">
    <property type="nucleotide sequence ID" value="XM_071026903.1"/>
</dbReference>
<keyword evidence="3" id="KW-1185">Reference proteome</keyword>
<proteinExistence type="predicted"/>
<comment type="caution">
    <text evidence="2">The sequence shown here is derived from an EMBL/GenBank/DDBJ whole genome shotgun (WGS) entry which is preliminary data.</text>
</comment>
<organism evidence="2 3">
    <name type="scientific">Aspergillus lucknowensis</name>
    <dbReference type="NCBI Taxonomy" id="176173"/>
    <lineage>
        <taxon>Eukaryota</taxon>
        <taxon>Fungi</taxon>
        <taxon>Dikarya</taxon>
        <taxon>Ascomycota</taxon>
        <taxon>Pezizomycotina</taxon>
        <taxon>Eurotiomycetes</taxon>
        <taxon>Eurotiomycetidae</taxon>
        <taxon>Eurotiales</taxon>
        <taxon>Aspergillaceae</taxon>
        <taxon>Aspergillus</taxon>
        <taxon>Aspergillus subgen. Nidulantes</taxon>
    </lineage>
</organism>
<evidence type="ECO:0000313" key="3">
    <source>
        <dbReference type="Proteomes" id="UP001610432"/>
    </source>
</evidence>
<protein>
    <submittedName>
        <fullName evidence="2">RNA polymerase III transcription factor IIIC subunit-domain-containing protein</fullName>
    </submittedName>
</protein>
<dbReference type="Proteomes" id="UP001610432">
    <property type="component" value="Unassembled WGS sequence"/>
</dbReference>
<reference evidence="2 3" key="1">
    <citation type="submission" date="2024-07" db="EMBL/GenBank/DDBJ databases">
        <title>Section-level genome sequencing and comparative genomics of Aspergillus sections Usti and Cavernicolus.</title>
        <authorList>
            <consortium name="Lawrence Berkeley National Laboratory"/>
            <person name="Nybo J.L."/>
            <person name="Vesth T.C."/>
            <person name="Theobald S."/>
            <person name="Frisvad J.C."/>
            <person name="Larsen T.O."/>
            <person name="Kjaerboelling I."/>
            <person name="Rothschild-Mancinelli K."/>
            <person name="Lyhne E.K."/>
            <person name="Kogle M.E."/>
            <person name="Barry K."/>
            <person name="Clum A."/>
            <person name="Na H."/>
            <person name="Ledsgaard L."/>
            <person name="Lin J."/>
            <person name="Lipzen A."/>
            <person name="Kuo A."/>
            <person name="Riley R."/>
            <person name="Mondo S."/>
            <person name="Labutti K."/>
            <person name="Haridas S."/>
            <person name="Pangalinan J."/>
            <person name="Salamov A.A."/>
            <person name="Simmons B.A."/>
            <person name="Magnuson J.K."/>
            <person name="Chen J."/>
            <person name="Drula E."/>
            <person name="Henrissat B."/>
            <person name="Wiebenga A."/>
            <person name="Lubbers R.J."/>
            <person name="Gomes A.C."/>
            <person name="Macurrencykelacurrency M.R."/>
            <person name="Stajich J."/>
            <person name="Grigoriev I.V."/>
            <person name="Mortensen U.H."/>
            <person name="De Vries R.P."/>
            <person name="Baker S.E."/>
            <person name="Andersen M.R."/>
        </authorList>
    </citation>
    <scope>NUCLEOTIDE SEQUENCE [LARGE SCALE GENOMIC DNA]</scope>
    <source>
        <strain evidence="2 3">CBS 449.75</strain>
    </source>
</reference>
<evidence type="ECO:0000259" key="1">
    <source>
        <dbReference type="Pfam" id="PF09734"/>
    </source>
</evidence>
<dbReference type="EMBL" id="JBFXLQ010000068">
    <property type="protein sequence ID" value="KAL2862388.1"/>
    <property type="molecule type" value="Genomic_DNA"/>
</dbReference>
<dbReference type="Pfam" id="PF09734">
    <property type="entry name" value="Tau95"/>
    <property type="match status" value="1"/>
</dbReference>
<accession>A0ABR4LCW2</accession>
<dbReference type="PANTHER" id="PTHR13230">
    <property type="entry name" value="GENERAL TRANSCRIPTION FACTOR IIIC, POLYPEPTIDE 5"/>
    <property type="match status" value="1"/>
</dbReference>